<feature type="region of interest" description="Disordered" evidence="5">
    <location>
        <begin position="538"/>
        <end position="560"/>
    </location>
</feature>
<sequence length="600" mass="68604">MYKYASNEPVPTWICGVCHDHEAKNLSLLKDKTYYCASCMSYRLLKLRIDVISTLYYNTRVGNEVERVLDDCLNNEARVFLTNYLDSDKGEAGKMSQTCEIQVSVASVARLAHVLLNVENAEHFKRLKQLKSLVESKRKENEAIRHRIAELKNKVKVKDEALRVSLKGLDNNYGSDKPRASHLFESSQELVLGKQQRMVDNFKLDLVCELANFWNVHLLWKNVGSCISLLGSPILSAGRILHYNVSLVNSGMDKLLKFIMLMSKYLGIELPFPVITKDGVLVLRDTSQESLYWVLLPLVNENKEPLISLLELKQDQLRQFSGGLARMIVNMVRILIILDPRVKLDALQISDLLKMDELFALIVKRFDDLEAQRDRIREEKREQTRDLRLLKRGPAGQKWKAVMQNNTERWWFWKRAVPAPIVAPPSKKTSREFRKTGSDPLCYQLLKTEKVDLLARISVIPLNDDMSSSVKSATSIFGASVRDLMDDTDFFASKLYGFFTSEIVRAVESYTMTNTTTLTMDSSSSSGYQQVNIPLSLTASKDNNNNNNNDQDHSNKSVKELKHSSTILRKEFIARKVSNSSQRMASKRSNIDNWEFIDNL</sequence>
<dbReference type="GO" id="GO:0005737">
    <property type="term" value="C:cytoplasm"/>
    <property type="evidence" value="ECO:0007669"/>
    <property type="project" value="UniProtKB-ARBA"/>
</dbReference>
<dbReference type="AlphaFoldDB" id="A0A448YTU5"/>
<dbReference type="OrthoDB" id="3998173at2759"/>
<feature type="coiled-coil region" evidence="4">
    <location>
        <begin position="120"/>
        <end position="161"/>
    </location>
</feature>
<dbReference type="GO" id="GO:0032991">
    <property type="term" value="C:protein-containing complex"/>
    <property type="evidence" value="ECO:0007669"/>
    <property type="project" value="UniProtKB-ARBA"/>
</dbReference>
<feature type="compositionally biased region" description="Basic and acidic residues" evidence="5">
    <location>
        <begin position="550"/>
        <end position="560"/>
    </location>
</feature>
<dbReference type="InterPro" id="IPR018791">
    <property type="entry name" value="UV_resistance/autophagy_Atg14"/>
</dbReference>
<evidence type="ECO:0000256" key="2">
    <source>
        <dbReference type="ARBA" id="ARBA00013807"/>
    </source>
</evidence>
<organism evidence="6 7">
    <name type="scientific">Brettanomyces naardenensis</name>
    <name type="common">Yeast</name>
    <dbReference type="NCBI Taxonomy" id="13370"/>
    <lineage>
        <taxon>Eukaryota</taxon>
        <taxon>Fungi</taxon>
        <taxon>Dikarya</taxon>
        <taxon>Ascomycota</taxon>
        <taxon>Saccharomycotina</taxon>
        <taxon>Pichiomycetes</taxon>
        <taxon>Pichiales</taxon>
        <taxon>Pichiaceae</taxon>
        <taxon>Brettanomyces</taxon>
    </lineage>
</organism>
<protein>
    <recommendedName>
        <fullName evidence="2">Autophagy-related protein 14</fullName>
    </recommendedName>
</protein>
<proteinExistence type="inferred from homology"/>
<evidence type="ECO:0000313" key="6">
    <source>
        <dbReference type="EMBL" id="VEU24317.1"/>
    </source>
</evidence>
<evidence type="ECO:0000313" key="7">
    <source>
        <dbReference type="Proteomes" id="UP000290900"/>
    </source>
</evidence>
<comment type="similarity">
    <text evidence="1">Belongs to the ATG14 family.</text>
</comment>
<reference evidence="6 7" key="1">
    <citation type="submission" date="2018-12" db="EMBL/GenBank/DDBJ databases">
        <authorList>
            <person name="Tiukova I."/>
            <person name="Dainat J."/>
        </authorList>
    </citation>
    <scope>NUCLEOTIDE SEQUENCE [LARGE SCALE GENOMIC DNA]</scope>
</reference>
<keyword evidence="3 4" id="KW-0175">Coiled coil</keyword>
<keyword evidence="7" id="KW-1185">Reference proteome</keyword>
<evidence type="ECO:0000256" key="4">
    <source>
        <dbReference type="SAM" id="Coils"/>
    </source>
</evidence>
<evidence type="ECO:0000256" key="5">
    <source>
        <dbReference type="SAM" id="MobiDB-lite"/>
    </source>
</evidence>
<dbReference type="Proteomes" id="UP000290900">
    <property type="component" value="Unassembled WGS sequence"/>
</dbReference>
<dbReference type="Pfam" id="PF10186">
    <property type="entry name" value="ATG14"/>
    <property type="match status" value="1"/>
</dbReference>
<accession>A0A448YTU5</accession>
<gene>
    <name evidence="6" type="ORF">BRENAR_LOCUS5045</name>
</gene>
<name>A0A448YTU5_BRENA</name>
<evidence type="ECO:0000256" key="3">
    <source>
        <dbReference type="ARBA" id="ARBA00023054"/>
    </source>
</evidence>
<dbReference type="EMBL" id="CAACVR010000076">
    <property type="protein sequence ID" value="VEU24317.1"/>
    <property type="molecule type" value="Genomic_DNA"/>
</dbReference>
<evidence type="ECO:0000256" key="1">
    <source>
        <dbReference type="ARBA" id="ARBA00009574"/>
    </source>
</evidence>
<dbReference type="InParanoid" id="A0A448YTU5"/>